<reference evidence="1 2" key="1">
    <citation type="journal article" date="2016" name="Genome Announc.">
        <title>Whole-Genome Sequence of Rummeliibacillus stabekisii Strain PP9 Isolated from Antarctic Soil.</title>
        <authorList>
            <person name="da Mota F.F."/>
            <person name="Vollu R.E."/>
            <person name="Jurelevicius D."/>
            <person name="Seldin L."/>
        </authorList>
    </citation>
    <scope>NUCLEOTIDE SEQUENCE [LARGE SCALE GENOMIC DNA]</scope>
    <source>
        <strain evidence="1 2">PP9</strain>
    </source>
</reference>
<dbReference type="KEGG" id="rst:ATY39_06750"/>
<proteinExistence type="predicted"/>
<accession>A0A143HID8</accession>
<protein>
    <recommendedName>
        <fullName evidence="3">Replication-relaxation</fullName>
    </recommendedName>
</protein>
<keyword evidence="2" id="KW-1185">Reference proteome</keyword>
<dbReference type="InterPro" id="IPR025855">
    <property type="entry name" value="Replic_Relax"/>
</dbReference>
<evidence type="ECO:0000313" key="1">
    <source>
        <dbReference type="EMBL" id="AMX01032.1"/>
    </source>
</evidence>
<name>A0A143HID8_9BACL</name>
<organism evidence="1 2">
    <name type="scientific">Rummeliibacillus stabekisii</name>
    <dbReference type="NCBI Taxonomy" id="241244"/>
    <lineage>
        <taxon>Bacteria</taxon>
        <taxon>Bacillati</taxon>
        <taxon>Bacillota</taxon>
        <taxon>Bacilli</taxon>
        <taxon>Bacillales</taxon>
        <taxon>Caryophanaceae</taxon>
        <taxon>Rummeliibacillus</taxon>
    </lineage>
</organism>
<dbReference type="STRING" id="241244.ATY39_06750"/>
<evidence type="ECO:0000313" key="2">
    <source>
        <dbReference type="Proteomes" id="UP000076021"/>
    </source>
</evidence>
<evidence type="ECO:0008006" key="3">
    <source>
        <dbReference type="Google" id="ProtNLM"/>
    </source>
</evidence>
<dbReference type="Proteomes" id="UP000076021">
    <property type="component" value="Chromosome"/>
</dbReference>
<dbReference type="AlphaFoldDB" id="A0A143HID8"/>
<dbReference type="Pfam" id="PF13814">
    <property type="entry name" value="Replic_Relax"/>
    <property type="match status" value="1"/>
</dbReference>
<sequence>MKKFDFLTRDQIRFYFGLGKKRNTNRVLNGLSDYLNSIRDFSQSVYYLNKIGREYVGCEKVRKKSSNVQHYIMRNEFYFYNSCPSDWKNEIKVSDGHSTVIVDAMYSKLETTHFLEVDNLQPMSENRIKAKRYLELFQNGLLAEELGHFPTLVWLTTSELRRMQLKELCKDLPVCQVYLYDEIKE</sequence>
<gene>
    <name evidence="1" type="ORF">ATY39_06750</name>
</gene>
<reference evidence="2" key="2">
    <citation type="submission" date="2016-03" db="EMBL/GenBank/DDBJ databases">
        <authorList>
            <person name="Ploux O."/>
        </authorList>
    </citation>
    <scope>NUCLEOTIDE SEQUENCE [LARGE SCALE GENOMIC DNA]</scope>
    <source>
        <strain evidence="2">PP9</strain>
    </source>
</reference>
<dbReference type="EMBL" id="CP014806">
    <property type="protein sequence ID" value="AMX01032.1"/>
    <property type="molecule type" value="Genomic_DNA"/>
</dbReference>